<organism evidence="2 3">
    <name type="scientific">Virgibacillus tibetensis</name>
    <dbReference type="NCBI Taxonomy" id="3042313"/>
    <lineage>
        <taxon>Bacteria</taxon>
        <taxon>Bacillati</taxon>
        <taxon>Bacillota</taxon>
        <taxon>Bacilli</taxon>
        <taxon>Bacillales</taxon>
        <taxon>Bacillaceae</taxon>
        <taxon>Virgibacillus</taxon>
    </lineage>
</organism>
<evidence type="ECO:0000313" key="3">
    <source>
        <dbReference type="Proteomes" id="UP001335737"/>
    </source>
</evidence>
<dbReference type="Proteomes" id="UP001335737">
    <property type="component" value="Unassembled WGS sequence"/>
</dbReference>
<dbReference type="InterPro" id="IPR036873">
    <property type="entry name" value="Rhodanese-like_dom_sf"/>
</dbReference>
<gene>
    <name evidence="2" type="ORF">QGM71_15350</name>
</gene>
<keyword evidence="3" id="KW-1185">Reference proteome</keyword>
<feature type="domain" description="Rhodanese" evidence="1">
    <location>
        <begin position="15"/>
        <end position="98"/>
    </location>
</feature>
<dbReference type="EMBL" id="JARZFX010000008">
    <property type="protein sequence ID" value="MEC5424861.1"/>
    <property type="molecule type" value="Genomic_DNA"/>
</dbReference>
<name>A0ABU6KIB9_9BACI</name>
<dbReference type="Gene3D" id="3.40.250.10">
    <property type="entry name" value="Rhodanese-like domain"/>
    <property type="match status" value="1"/>
</dbReference>
<dbReference type="PROSITE" id="PS50206">
    <property type="entry name" value="RHODANESE_3"/>
    <property type="match status" value="1"/>
</dbReference>
<dbReference type="PANTHER" id="PTHR43031:SF17">
    <property type="entry name" value="SULFURTRANSFERASE YTWF-RELATED"/>
    <property type="match status" value="1"/>
</dbReference>
<evidence type="ECO:0000313" key="2">
    <source>
        <dbReference type="EMBL" id="MEC5424861.1"/>
    </source>
</evidence>
<dbReference type="RefSeq" id="WP_327608416.1">
    <property type="nucleotide sequence ID" value="NZ_JARZFX010000008.1"/>
</dbReference>
<dbReference type="SMART" id="SM00450">
    <property type="entry name" value="RHOD"/>
    <property type="match status" value="1"/>
</dbReference>
<dbReference type="CDD" id="cd00158">
    <property type="entry name" value="RHOD"/>
    <property type="match status" value="1"/>
</dbReference>
<dbReference type="Pfam" id="PF00581">
    <property type="entry name" value="Rhodanese"/>
    <property type="match status" value="1"/>
</dbReference>
<dbReference type="PANTHER" id="PTHR43031">
    <property type="entry name" value="FAD-DEPENDENT OXIDOREDUCTASE"/>
    <property type="match status" value="1"/>
</dbReference>
<comment type="caution">
    <text evidence="2">The sequence shown here is derived from an EMBL/GenBank/DDBJ whole genome shotgun (WGS) entry which is preliminary data.</text>
</comment>
<protein>
    <submittedName>
        <fullName evidence="2">Rhodanese-like domain-containing protein</fullName>
    </submittedName>
</protein>
<reference evidence="2 3" key="1">
    <citation type="journal article" date="2024" name="Int. J. Syst. Evol. Microbiol.">
        <title>Virgibacillus tibetensis sp. nov., isolated from salt lake on the Tibetan Plateau of China.</title>
        <authorList>
            <person name="Phurbu D."/>
            <person name="Liu Z.-X."/>
            <person name="Wang R."/>
            <person name="Zheng Y.-Y."/>
            <person name="Liu H.-C."/>
            <person name="Zhou Y.-G."/>
            <person name="Yu Y.-J."/>
            <person name="Li A.-H."/>
        </authorList>
    </citation>
    <scope>NUCLEOTIDE SEQUENCE [LARGE SCALE GENOMIC DNA]</scope>
    <source>
        <strain evidence="2 3">C22-A2</strain>
    </source>
</reference>
<accession>A0ABU6KIB9</accession>
<evidence type="ECO:0000259" key="1">
    <source>
        <dbReference type="PROSITE" id="PS50206"/>
    </source>
</evidence>
<dbReference type="SUPFAM" id="SSF52821">
    <property type="entry name" value="Rhodanese/Cell cycle control phosphatase"/>
    <property type="match status" value="1"/>
</dbReference>
<sequence>MKDITTKELEQKVKNGEQVSIIDVREDDEVAGGKIPGAKHIRLSEIPERLDEIEKDQHHYMICRSGGRSGRACEFLIEQGYDVTNIAGGMLVWEEEVEKK</sequence>
<dbReference type="InterPro" id="IPR050229">
    <property type="entry name" value="GlpE_sulfurtransferase"/>
</dbReference>
<proteinExistence type="predicted"/>
<dbReference type="InterPro" id="IPR001763">
    <property type="entry name" value="Rhodanese-like_dom"/>
</dbReference>